<reference evidence="11" key="1">
    <citation type="journal article" date="2012" name="Science">
        <title>The Paleozoic origin of enzymatic lignin decomposition reconstructed from 31 fungal genomes.</title>
        <authorList>
            <person name="Floudas D."/>
            <person name="Binder M."/>
            <person name="Riley R."/>
            <person name="Barry K."/>
            <person name="Blanchette R.A."/>
            <person name="Henrissat B."/>
            <person name="Martinez A.T."/>
            <person name="Otillar R."/>
            <person name="Spatafora J.W."/>
            <person name="Yadav J.S."/>
            <person name="Aerts A."/>
            <person name="Benoit I."/>
            <person name="Boyd A."/>
            <person name="Carlson A."/>
            <person name="Copeland A."/>
            <person name="Coutinho P.M."/>
            <person name="de Vries R.P."/>
            <person name="Ferreira P."/>
            <person name="Findley K."/>
            <person name="Foster B."/>
            <person name="Gaskell J."/>
            <person name="Glotzer D."/>
            <person name="Gorecki P."/>
            <person name="Heitman J."/>
            <person name="Hesse C."/>
            <person name="Hori C."/>
            <person name="Igarashi K."/>
            <person name="Jurgens J.A."/>
            <person name="Kallen N."/>
            <person name="Kersten P."/>
            <person name="Kohler A."/>
            <person name="Kuees U."/>
            <person name="Kumar T.K.A."/>
            <person name="Kuo A."/>
            <person name="LaButti K."/>
            <person name="Larrondo L.F."/>
            <person name="Lindquist E."/>
            <person name="Ling A."/>
            <person name="Lombard V."/>
            <person name="Lucas S."/>
            <person name="Lundell T."/>
            <person name="Martin R."/>
            <person name="McLaughlin D.J."/>
            <person name="Morgenstern I."/>
            <person name="Morin E."/>
            <person name="Murat C."/>
            <person name="Nagy L.G."/>
            <person name="Nolan M."/>
            <person name="Ohm R.A."/>
            <person name="Patyshakuliyeva A."/>
            <person name="Rokas A."/>
            <person name="Ruiz-Duenas F.J."/>
            <person name="Sabat G."/>
            <person name="Salamov A."/>
            <person name="Samejima M."/>
            <person name="Schmutz J."/>
            <person name="Slot J.C."/>
            <person name="St John F."/>
            <person name="Stenlid J."/>
            <person name="Sun H."/>
            <person name="Sun S."/>
            <person name="Syed K."/>
            <person name="Tsang A."/>
            <person name="Wiebenga A."/>
            <person name="Young D."/>
            <person name="Pisabarro A."/>
            <person name="Eastwood D.C."/>
            <person name="Martin F."/>
            <person name="Cullen D."/>
            <person name="Grigoriev I.V."/>
            <person name="Hibbett D.S."/>
        </authorList>
    </citation>
    <scope>NUCLEOTIDE SEQUENCE [LARGE SCALE GENOMIC DNA]</scope>
    <source>
        <strain evidence="11">RWD-64-598 SS2</strain>
    </source>
</reference>
<dbReference type="Proteomes" id="UP000053558">
    <property type="component" value="Unassembled WGS sequence"/>
</dbReference>
<evidence type="ECO:0000256" key="1">
    <source>
        <dbReference type="ARBA" id="ARBA00007447"/>
    </source>
</evidence>
<evidence type="ECO:0000256" key="4">
    <source>
        <dbReference type="ARBA" id="ARBA00022801"/>
    </source>
</evidence>
<protein>
    <submittedName>
        <fullName evidence="10">Acid protease</fullName>
    </submittedName>
</protein>
<dbReference type="PRINTS" id="PR00792">
    <property type="entry name" value="PEPSIN"/>
</dbReference>
<dbReference type="PROSITE" id="PS51767">
    <property type="entry name" value="PEPTIDASE_A1"/>
    <property type="match status" value="1"/>
</dbReference>
<dbReference type="RefSeq" id="XP_007765747.1">
    <property type="nucleotide sequence ID" value="XM_007767557.1"/>
</dbReference>
<evidence type="ECO:0000256" key="7">
    <source>
        <dbReference type="RuleBase" id="RU000454"/>
    </source>
</evidence>
<feature type="active site" evidence="5">
    <location>
        <position position="120"/>
    </location>
</feature>
<comment type="caution">
    <text evidence="10">The sequence shown here is derived from an EMBL/GenBank/DDBJ whole genome shotgun (WGS) entry which is preliminary data.</text>
</comment>
<dbReference type="InterPro" id="IPR021109">
    <property type="entry name" value="Peptidase_aspartic_dom_sf"/>
</dbReference>
<evidence type="ECO:0000259" key="9">
    <source>
        <dbReference type="PROSITE" id="PS51767"/>
    </source>
</evidence>
<dbReference type="PANTHER" id="PTHR47966:SF51">
    <property type="entry name" value="BETA-SITE APP-CLEAVING ENZYME, ISOFORM A-RELATED"/>
    <property type="match status" value="1"/>
</dbReference>
<dbReference type="PROSITE" id="PS00141">
    <property type="entry name" value="ASP_PROTEASE"/>
    <property type="match status" value="1"/>
</dbReference>
<evidence type="ECO:0000256" key="6">
    <source>
        <dbReference type="PIRSR" id="PIRSR601461-2"/>
    </source>
</evidence>
<dbReference type="GO" id="GO:0006508">
    <property type="term" value="P:proteolysis"/>
    <property type="evidence" value="ECO:0007669"/>
    <property type="project" value="UniProtKB-KW"/>
</dbReference>
<dbReference type="Gene3D" id="2.40.70.10">
    <property type="entry name" value="Acid Proteases"/>
    <property type="match status" value="2"/>
</dbReference>
<dbReference type="PANTHER" id="PTHR47966">
    <property type="entry name" value="BETA-SITE APP-CLEAVING ENZYME, ISOFORM A-RELATED"/>
    <property type="match status" value="1"/>
</dbReference>
<dbReference type="SUPFAM" id="SSF50630">
    <property type="entry name" value="Acid proteases"/>
    <property type="match status" value="1"/>
</dbReference>
<feature type="disulfide bond" evidence="6">
    <location>
        <begin position="133"/>
        <end position="137"/>
    </location>
</feature>
<sequence>MRFTLATVIAVLPFLVDAAPAPAARAPSNKIAIQKRSTLLNVDGTVNLTALNRHTQSIKAKYERGFTNYAKNTGKVHSLAKVNAGKRDTGTVDLTDDSSELWYGKISVGTPAVEYTVDFDTGSSDLFLPGPDCDDTCSGHTVYDPSKSSDSQDVGQTFQLQYGDGSTVSGEQWTDTVTLAGLTATEQTLGAAQQYSTGFESAQFPADGLMGMAYPAISSYGASPVFNTLVSQGQTDAGVFGFKLTSSGAELTIGGVDQSAVSGDFTYAPVTQQGYWQITADGVSSGGQQGVGQFDAIADTGTTLIVGIPDDVASFYEAIGGQDASSTLGEGYYTVPCDSIPDVTVTIGGQDFPVSADTFNLGAASQGSSDCVGGIVGQDLGQGFWILGDVFLSNTYTAFDFDNNQVGFAPLA</sequence>
<evidence type="ECO:0000256" key="2">
    <source>
        <dbReference type="ARBA" id="ARBA00022670"/>
    </source>
</evidence>
<keyword evidence="2 7" id="KW-0645">Protease</keyword>
<name>A0A5M3MXJ8_CONPW</name>
<dbReference type="Pfam" id="PF00026">
    <property type="entry name" value="Asp"/>
    <property type="match status" value="1"/>
</dbReference>
<feature type="domain" description="Peptidase A1" evidence="9">
    <location>
        <begin position="102"/>
        <end position="409"/>
    </location>
</feature>
<dbReference type="GeneID" id="19199458"/>
<keyword evidence="3 7" id="KW-0064">Aspartyl protease</keyword>
<keyword evidence="4 7" id="KW-0378">Hydrolase</keyword>
<gene>
    <name evidence="10" type="ORF">CONPUDRAFT_119288</name>
</gene>
<dbReference type="InterPro" id="IPR001969">
    <property type="entry name" value="Aspartic_peptidase_AS"/>
</dbReference>
<accession>A0A5M3MXJ8</accession>
<dbReference type="FunFam" id="2.40.70.10:FF:000115">
    <property type="entry name" value="Lysosomal aspartic protease"/>
    <property type="match status" value="1"/>
</dbReference>
<keyword evidence="6" id="KW-1015">Disulfide bond</keyword>
<proteinExistence type="inferred from homology"/>
<feature type="active site" evidence="5">
    <location>
        <position position="299"/>
    </location>
</feature>
<evidence type="ECO:0000313" key="10">
    <source>
        <dbReference type="EMBL" id="EIW83889.1"/>
    </source>
</evidence>
<dbReference type="GO" id="GO:0004190">
    <property type="term" value="F:aspartic-type endopeptidase activity"/>
    <property type="evidence" value="ECO:0007669"/>
    <property type="project" value="UniProtKB-KW"/>
</dbReference>
<comment type="similarity">
    <text evidence="1 7">Belongs to the peptidase A1 family.</text>
</comment>
<evidence type="ECO:0000313" key="11">
    <source>
        <dbReference type="Proteomes" id="UP000053558"/>
    </source>
</evidence>
<evidence type="ECO:0000256" key="3">
    <source>
        <dbReference type="ARBA" id="ARBA00022750"/>
    </source>
</evidence>
<dbReference type="OrthoDB" id="15189at2759"/>
<organism evidence="10 11">
    <name type="scientific">Coniophora puteana (strain RWD-64-598)</name>
    <name type="common">Brown rot fungus</name>
    <dbReference type="NCBI Taxonomy" id="741705"/>
    <lineage>
        <taxon>Eukaryota</taxon>
        <taxon>Fungi</taxon>
        <taxon>Dikarya</taxon>
        <taxon>Basidiomycota</taxon>
        <taxon>Agaricomycotina</taxon>
        <taxon>Agaricomycetes</taxon>
        <taxon>Agaricomycetidae</taxon>
        <taxon>Boletales</taxon>
        <taxon>Coniophorineae</taxon>
        <taxon>Coniophoraceae</taxon>
        <taxon>Coniophora</taxon>
    </lineage>
</organism>
<feature type="signal peptide" evidence="8">
    <location>
        <begin position="1"/>
        <end position="18"/>
    </location>
</feature>
<keyword evidence="11" id="KW-1185">Reference proteome</keyword>
<evidence type="ECO:0000256" key="5">
    <source>
        <dbReference type="PIRSR" id="PIRSR601461-1"/>
    </source>
</evidence>
<dbReference type="AlphaFoldDB" id="A0A5M3MXJ8"/>
<keyword evidence="8" id="KW-0732">Signal</keyword>
<dbReference type="InterPro" id="IPR001461">
    <property type="entry name" value="Aspartic_peptidase_A1"/>
</dbReference>
<dbReference type="KEGG" id="cput:CONPUDRAFT_119288"/>
<dbReference type="OMA" id="YWQIAIQ"/>
<feature type="chain" id="PRO_5024455029" evidence="8">
    <location>
        <begin position="19"/>
        <end position="412"/>
    </location>
</feature>
<evidence type="ECO:0000256" key="8">
    <source>
        <dbReference type="SAM" id="SignalP"/>
    </source>
</evidence>
<dbReference type="EMBL" id="JH711575">
    <property type="protein sequence ID" value="EIW83889.1"/>
    <property type="molecule type" value="Genomic_DNA"/>
</dbReference>
<dbReference type="InterPro" id="IPR033121">
    <property type="entry name" value="PEPTIDASE_A1"/>
</dbReference>